<dbReference type="Gene3D" id="1.10.10.350">
    <property type="match status" value="1"/>
</dbReference>
<dbReference type="CDD" id="cd00808">
    <property type="entry name" value="GluRS_core"/>
    <property type="match status" value="1"/>
</dbReference>
<keyword evidence="6 9" id="KW-0648">Protein biosynthesis</keyword>
<dbReference type="STRING" id="215250.A0A316YPZ5"/>
<keyword evidence="3 9" id="KW-0436">Ligase</keyword>
<evidence type="ECO:0000256" key="3">
    <source>
        <dbReference type="ARBA" id="ARBA00022598"/>
    </source>
</evidence>
<dbReference type="InterPro" id="IPR020751">
    <property type="entry name" value="aa-tRNA-synth_I_codon-bd_sub2"/>
</dbReference>
<dbReference type="GO" id="GO:0000049">
    <property type="term" value="F:tRNA binding"/>
    <property type="evidence" value="ECO:0007669"/>
    <property type="project" value="InterPro"/>
</dbReference>
<feature type="domain" description="Aminoacyl-tRNA synthetase class I anticodon-binding" evidence="12">
    <location>
        <begin position="505"/>
        <end position="547"/>
    </location>
</feature>
<dbReference type="InterPro" id="IPR001412">
    <property type="entry name" value="aa-tRNA-synth_I_CS"/>
</dbReference>
<dbReference type="InParanoid" id="A0A316YPZ5"/>
<dbReference type="InterPro" id="IPR049940">
    <property type="entry name" value="GluQ/Sye"/>
</dbReference>
<dbReference type="Pfam" id="PF00749">
    <property type="entry name" value="tRNA-synt_1c"/>
    <property type="match status" value="1"/>
</dbReference>
<evidence type="ECO:0000256" key="6">
    <source>
        <dbReference type="ARBA" id="ARBA00022917"/>
    </source>
</evidence>
<dbReference type="SUPFAM" id="SSF52374">
    <property type="entry name" value="Nucleotidylyl transferase"/>
    <property type="match status" value="1"/>
</dbReference>
<evidence type="ECO:0000313" key="14">
    <source>
        <dbReference type="Proteomes" id="UP000245768"/>
    </source>
</evidence>
<name>A0A316YPZ5_9BASI</name>
<evidence type="ECO:0000256" key="7">
    <source>
        <dbReference type="ARBA" id="ARBA00023146"/>
    </source>
</evidence>
<evidence type="ECO:0000313" key="13">
    <source>
        <dbReference type="EMBL" id="PWN91096.1"/>
    </source>
</evidence>
<feature type="domain" description="Glutamyl/glutaminyl-tRNA synthetase class Ib catalytic" evidence="11">
    <location>
        <begin position="34"/>
        <end position="363"/>
    </location>
</feature>
<dbReference type="InterPro" id="IPR008925">
    <property type="entry name" value="aa_tRNA-synth_I_cd-bd_sf"/>
</dbReference>
<dbReference type="InterPro" id="IPR045462">
    <property type="entry name" value="aa-tRNA-synth_I_cd-bd"/>
</dbReference>
<proteinExistence type="inferred from homology"/>
<dbReference type="EC" id="6.1.1.17" evidence="2"/>
<dbReference type="PANTHER" id="PTHR43311">
    <property type="entry name" value="GLUTAMATE--TRNA LIGASE"/>
    <property type="match status" value="1"/>
</dbReference>
<dbReference type="RefSeq" id="XP_025378294.1">
    <property type="nucleotide sequence ID" value="XM_025519526.1"/>
</dbReference>
<dbReference type="InterPro" id="IPR014729">
    <property type="entry name" value="Rossmann-like_a/b/a_fold"/>
</dbReference>
<protein>
    <recommendedName>
        <fullName evidence="2">glutamate--tRNA ligase</fullName>
        <ecNumber evidence="2">6.1.1.17</ecNumber>
    </recommendedName>
    <alternativeName>
        <fullName evidence="8">Glutamyl-tRNA synthetase</fullName>
    </alternativeName>
</protein>
<dbReference type="InterPro" id="IPR033910">
    <property type="entry name" value="GluRS_core"/>
</dbReference>
<keyword evidence="14" id="KW-1185">Reference proteome</keyword>
<dbReference type="PROSITE" id="PS00178">
    <property type="entry name" value="AA_TRNA_LIGASE_I"/>
    <property type="match status" value="1"/>
</dbReference>
<feature type="region of interest" description="Disordered" evidence="10">
    <location>
        <begin position="487"/>
        <end position="509"/>
    </location>
</feature>
<accession>A0A316YPZ5</accession>
<dbReference type="Pfam" id="PF19269">
    <property type="entry name" value="Anticodon_2"/>
    <property type="match status" value="1"/>
</dbReference>
<organism evidence="13 14">
    <name type="scientific">Acaromyces ingoldii</name>
    <dbReference type="NCBI Taxonomy" id="215250"/>
    <lineage>
        <taxon>Eukaryota</taxon>
        <taxon>Fungi</taxon>
        <taxon>Dikarya</taxon>
        <taxon>Basidiomycota</taxon>
        <taxon>Ustilaginomycotina</taxon>
        <taxon>Exobasidiomycetes</taxon>
        <taxon>Exobasidiales</taxon>
        <taxon>Cryptobasidiaceae</taxon>
        <taxon>Acaromyces</taxon>
    </lineage>
</organism>
<evidence type="ECO:0000256" key="5">
    <source>
        <dbReference type="ARBA" id="ARBA00022840"/>
    </source>
</evidence>
<gene>
    <name evidence="13" type="ORF">FA10DRAFT_249243</name>
</gene>
<evidence type="ECO:0000256" key="1">
    <source>
        <dbReference type="ARBA" id="ARBA00007894"/>
    </source>
</evidence>
<dbReference type="GeneID" id="37041442"/>
<dbReference type="InterPro" id="IPR004527">
    <property type="entry name" value="Glu-tRNA-ligase_bac/mito"/>
</dbReference>
<dbReference type="GO" id="GO:0005739">
    <property type="term" value="C:mitochondrion"/>
    <property type="evidence" value="ECO:0007669"/>
    <property type="project" value="TreeGrafter"/>
</dbReference>
<evidence type="ECO:0000256" key="4">
    <source>
        <dbReference type="ARBA" id="ARBA00022741"/>
    </source>
</evidence>
<evidence type="ECO:0000256" key="9">
    <source>
        <dbReference type="RuleBase" id="RU363037"/>
    </source>
</evidence>
<dbReference type="InterPro" id="IPR020058">
    <property type="entry name" value="Glu/Gln-tRNA-synth_Ib_cat-dom"/>
</dbReference>
<keyword evidence="4 9" id="KW-0547">Nucleotide-binding</keyword>
<reference evidence="13 14" key="1">
    <citation type="journal article" date="2018" name="Mol. Biol. Evol.">
        <title>Broad Genomic Sampling Reveals a Smut Pathogenic Ancestry of the Fungal Clade Ustilaginomycotina.</title>
        <authorList>
            <person name="Kijpornyongpan T."/>
            <person name="Mondo S.J."/>
            <person name="Barry K."/>
            <person name="Sandor L."/>
            <person name="Lee J."/>
            <person name="Lipzen A."/>
            <person name="Pangilinan J."/>
            <person name="LaButti K."/>
            <person name="Hainaut M."/>
            <person name="Henrissat B."/>
            <person name="Grigoriev I.V."/>
            <person name="Spatafora J.W."/>
            <person name="Aime M.C."/>
        </authorList>
    </citation>
    <scope>NUCLEOTIDE SEQUENCE [LARGE SCALE GENOMIC DNA]</scope>
    <source>
        <strain evidence="13 14">MCA 4198</strain>
    </source>
</reference>
<dbReference type="HAMAP" id="MF_00022">
    <property type="entry name" value="Glu_tRNA_synth_type1"/>
    <property type="match status" value="1"/>
</dbReference>
<dbReference type="Proteomes" id="UP000245768">
    <property type="component" value="Unassembled WGS sequence"/>
</dbReference>
<dbReference type="Gene3D" id="3.40.50.620">
    <property type="entry name" value="HUPs"/>
    <property type="match status" value="1"/>
</dbReference>
<evidence type="ECO:0000256" key="8">
    <source>
        <dbReference type="ARBA" id="ARBA00030865"/>
    </source>
</evidence>
<dbReference type="OrthoDB" id="428822at2759"/>
<dbReference type="GO" id="GO:0005524">
    <property type="term" value="F:ATP binding"/>
    <property type="evidence" value="ECO:0007669"/>
    <property type="project" value="UniProtKB-KW"/>
</dbReference>
<keyword evidence="5 9" id="KW-0067">ATP-binding</keyword>
<evidence type="ECO:0000256" key="10">
    <source>
        <dbReference type="SAM" id="MobiDB-lite"/>
    </source>
</evidence>
<dbReference type="NCBIfam" id="TIGR00464">
    <property type="entry name" value="gltX_bact"/>
    <property type="match status" value="1"/>
</dbReference>
<comment type="similarity">
    <text evidence="1">Belongs to the class-I aminoacyl-tRNA synthetase family. Glutamate--tRNA ligase type 1 subfamily.</text>
</comment>
<evidence type="ECO:0000259" key="12">
    <source>
        <dbReference type="Pfam" id="PF19269"/>
    </source>
</evidence>
<evidence type="ECO:0000256" key="2">
    <source>
        <dbReference type="ARBA" id="ARBA00012835"/>
    </source>
</evidence>
<dbReference type="FunCoup" id="A0A316YPZ5">
    <property type="interactions" value="363"/>
</dbReference>
<dbReference type="GO" id="GO:0006424">
    <property type="term" value="P:glutamyl-tRNA aminoacylation"/>
    <property type="evidence" value="ECO:0007669"/>
    <property type="project" value="InterPro"/>
</dbReference>
<sequence>MLVGVTWRRGLPVPRRGCCWSCRWTSTSAATPVLRFAPSPTGQLHLGGLRTALFNHLFARRFGGRWILRIEDTDQSRLVPGAVEAMQDVLRWAGLDYDEGPDRPAAGRQAGSYVQSARLATYRAHAQRLLDAGRAYRDFRPPKAVPDDVATRRARVASERYLPPDEAEARRLIDAGHEHVVRLVVSKGRPKRETRARDLVYGDVAFPYDELLDDPVLVKSDGWPTYHLANVVDDAEMGVTHVLRGEEWLPSLPLHLALYEALEWAPPRFAHLPLLVNPDGSKLSKRHADVHVESYRARGIEPEALVNFVGLMGFNWHGLGDGNGGDRDGEGDGSEVFSMADMIDGFSLDRITHSRAAPNMGKLDFLNRQHLAAKLAHAPARQHTLERLRAMLAQRWPAAASSAGNPSAGVALDDASPRADSLAALVDAAAVFLEAPDWTSAEARAVVDALGRDEVVLVLSRCVEALRQGDESRDAIEASLKQVADALQQEGSEESGTDKKKKRKQKGKARLMRPLRLALMGGHPGPTVVEAISVLGRHASAARIDACLAALQP</sequence>
<dbReference type="PRINTS" id="PR00987">
    <property type="entry name" value="TRNASYNTHGLU"/>
</dbReference>
<dbReference type="EMBL" id="KZ819635">
    <property type="protein sequence ID" value="PWN91096.1"/>
    <property type="molecule type" value="Genomic_DNA"/>
</dbReference>
<keyword evidence="7 9" id="KW-0030">Aminoacyl-tRNA synthetase</keyword>
<dbReference type="AlphaFoldDB" id="A0A316YPZ5"/>
<dbReference type="SUPFAM" id="SSF48163">
    <property type="entry name" value="An anticodon-binding domain of class I aminoacyl-tRNA synthetases"/>
    <property type="match status" value="1"/>
</dbReference>
<evidence type="ECO:0000259" key="11">
    <source>
        <dbReference type="Pfam" id="PF00749"/>
    </source>
</evidence>
<dbReference type="InterPro" id="IPR000924">
    <property type="entry name" value="Glu/Gln-tRNA-synth"/>
</dbReference>
<dbReference type="GO" id="GO:0004818">
    <property type="term" value="F:glutamate-tRNA ligase activity"/>
    <property type="evidence" value="ECO:0007669"/>
    <property type="project" value="UniProtKB-EC"/>
</dbReference>
<feature type="compositionally biased region" description="Basic residues" evidence="10">
    <location>
        <begin position="499"/>
        <end position="509"/>
    </location>
</feature>
<dbReference type="GO" id="GO:0008270">
    <property type="term" value="F:zinc ion binding"/>
    <property type="evidence" value="ECO:0007669"/>
    <property type="project" value="InterPro"/>
</dbReference>
<dbReference type="PANTHER" id="PTHR43311:SF2">
    <property type="entry name" value="GLUTAMATE--TRNA LIGASE, MITOCHONDRIAL-RELATED"/>
    <property type="match status" value="1"/>
</dbReference>